<evidence type="ECO:0008006" key="3">
    <source>
        <dbReference type="Google" id="ProtNLM"/>
    </source>
</evidence>
<keyword evidence="2" id="KW-1185">Reference proteome</keyword>
<protein>
    <recommendedName>
        <fullName evidence="3">DUF692 family protein</fullName>
    </recommendedName>
</protein>
<dbReference type="EMBL" id="BGZO01000030">
    <property type="protein sequence ID" value="GBR76502.1"/>
    <property type="molecule type" value="Genomic_DNA"/>
</dbReference>
<name>A0A388TH98_9BACT</name>
<reference evidence="1 2" key="1">
    <citation type="journal article" date="2019" name="ISME J.">
        <title>Genome analyses of uncultured TG2/ZB3 bacteria in 'Margulisbacteria' specifically attached to ectosymbiotic spirochetes of protists in the termite gut.</title>
        <authorList>
            <person name="Utami Y.D."/>
            <person name="Kuwahara H."/>
            <person name="Igai K."/>
            <person name="Murakami T."/>
            <person name="Sugaya K."/>
            <person name="Morikawa T."/>
            <person name="Nagura Y."/>
            <person name="Yuki M."/>
            <person name="Deevong P."/>
            <person name="Inoue T."/>
            <person name="Kihara K."/>
            <person name="Lo N."/>
            <person name="Yamada A."/>
            <person name="Ohkuma M."/>
            <person name="Hongoh Y."/>
        </authorList>
    </citation>
    <scope>NUCLEOTIDE SEQUENCE [LARGE SCALE GENOMIC DNA]</scope>
    <source>
        <strain evidence="1">NkOx7-02</strain>
    </source>
</reference>
<sequence length="372" mass="43408">MYPKLIATEYYLKQLPALTEINDICLSYTFDLRPQKFQPVPLQRFLELGLYNQHHRVEICNYAYAHFAAIEPILGNVPVSFHFTMFWLQGDNYDRFYPTNGNFIEETAARPEYLAFVRAHLERIADVSIHMGIMYPGADTKLAGTICPRDAAVRPMDFDTAYRNSLRNIQHLQKQLSELGYTRPLLIEPSDYHDRRYYHSLPEYQISPYEYFNEGHIIRRLCEDTGANLLIDIAHTIITCENLYHTGSLPDIINYVDEMCGGDYGRIGEIHFGVPYRMDNGLLEDVWPVLSSNPMFPELLPEYLYSIGKPIEIEYGLFPTYNTQEFWLACQILKHILRQDTRRLLLPVNFETNTAYLAEDLATFARYFAEFD</sequence>
<proteinExistence type="predicted"/>
<evidence type="ECO:0000313" key="2">
    <source>
        <dbReference type="Proteomes" id="UP000275925"/>
    </source>
</evidence>
<dbReference type="SUPFAM" id="SSF51658">
    <property type="entry name" value="Xylose isomerase-like"/>
    <property type="match status" value="1"/>
</dbReference>
<dbReference type="AlphaFoldDB" id="A0A388TH98"/>
<accession>A0A388TH98</accession>
<gene>
    <name evidence="1" type="ORF">NO2_1039</name>
</gene>
<dbReference type="Proteomes" id="UP000275925">
    <property type="component" value="Unassembled WGS sequence"/>
</dbReference>
<comment type="caution">
    <text evidence="1">The sequence shown here is derived from an EMBL/GenBank/DDBJ whole genome shotgun (WGS) entry which is preliminary data.</text>
</comment>
<dbReference type="Gene3D" id="3.20.20.150">
    <property type="entry name" value="Divalent-metal-dependent TIM barrel enzymes"/>
    <property type="match status" value="1"/>
</dbReference>
<evidence type="ECO:0000313" key="1">
    <source>
        <dbReference type="EMBL" id="GBR76502.1"/>
    </source>
</evidence>
<dbReference type="InterPro" id="IPR036237">
    <property type="entry name" value="Xyl_isomerase-like_sf"/>
</dbReference>
<organism evidence="1 2">
    <name type="scientific">Candidatus Termititenax persephonae</name>
    <dbReference type="NCBI Taxonomy" id="2218525"/>
    <lineage>
        <taxon>Bacteria</taxon>
        <taxon>Bacillati</taxon>
        <taxon>Candidatus Margulisiibacteriota</taxon>
        <taxon>Candidatus Termititenacia</taxon>
        <taxon>Candidatus Termititenacales</taxon>
        <taxon>Candidatus Termititenacaceae</taxon>
        <taxon>Candidatus Termititenax</taxon>
    </lineage>
</organism>